<dbReference type="SUPFAM" id="SSF81383">
    <property type="entry name" value="F-box domain"/>
    <property type="match status" value="1"/>
</dbReference>
<dbReference type="Proteomes" id="UP000521943">
    <property type="component" value="Unassembled WGS sequence"/>
</dbReference>
<dbReference type="AlphaFoldDB" id="A0A8H6ICW0"/>
<proteinExistence type="predicted"/>
<feature type="domain" description="F-box" evidence="1">
    <location>
        <begin position="49"/>
        <end position="100"/>
    </location>
</feature>
<reference evidence="2 3" key="1">
    <citation type="submission" date="2020-07" db="EMBL/GenBank/DDBJ databases">
        <title>Comparative genomics of pyrophilous fungi reveals a link between fire events and developmental genes.</title>
        <authorList>
            <consortium name="DOE Joint Genome Institute"/>
            <person name="Steindorff A.S."/>
            <person name="Carver A."/>
            <person name="Calhoun S."/>
            <person name="Stillman K."/>
            <person name="Liu H."/>
            <person name="Lipzen A."/>
            <person name="Pangilinan J."/>
            <person name="Labutti K."/>
            <person name="Bruns T.D."/>
            <person name="Grigoriev I.V."/>
        </authorList>
    </citation>
    <scope>NUCLEOTIDE SEQUENCE [LARGE SCALE GENOMIC DNA]</scope>
    <source>
        <strain evidence="2 3">CBS 144469</strain>
    </source>
</reference>
<dbReference type="OrthoDB" id="3156934at2759"/>
<name>A0A8H6ICW0_9AGAR</name>
<dbReference type="InterPro" id="IPR001810">
    <property type="entry name" value="F-box_dom"/>
</dbReference>
<keyword evidence="3" id="KW-1185">Reference proteome</keyword>
<dbReference type="EMBL" id="JACGCI010000008">
    <property type="protein sequence ID" value="KAF6762037.1"/>
    <property type="molecule type" value="Genomic_DNA"/>
</dbReference>
<dbReference type="Gene3D" id="1.20.1280.50">
    <property type="match status" value="1"/>
</dbReference>
<protein>
    <recommendedName>
        <fullName evidence="1">F-box domain-containing protein</fullName>
    </recommendedName>
</protein>
<organism evidence="2 3">
    <name type="scientific">Ephemerocybe angulata</name>
    <dbReference type="NCBI Taxonomy" id="980116"/>
    <lineage>
        <taxon>Eukaryota</taxon>
        <taxon>Fungi</taxon>
        <taxon>Dikarya</taxon>
        <taxon>Basidiomycota</taxon>
        <taxon>Agaricomycotina</taxon>
        <taxon>Agaricomycetes</taxon>
        <taxon>Agaricomycetidae</taxon>
        <taxon>Agaricales</taxon>
        <taxon>Agaricineae</taxon>
        <taxon>Psathyrellaceae</taxon>
        <taxon>Ephemerocybe</taxon>
    </lineage>
</organism>
<dbReference type="Pfam" id="PF12937">
    <property type="entry name" value="F-box-like"/>
    <property type="match status" value="1"/>
</dbReference>
<comment type="caution">
    <text evidence="2">The sequence shown here is derived from an EMBL/GenBank/DDBJ whole genome shotgun (WGS) entry which is preliminary data.</text>
</comment>
<accession>A0A8H6ICW0</accession>
<evidence type="ECO:0000313" key="3">
    <source>
        <dbReference type="Proteomes" id="UP000521943"/>
    </source>
</evidence>
<evidence type="ECO:0000259" key="1">
    <source>
        <dbReference type="Pfam" id="PF12937"/>
    </source>
</evidence>
<evidence type="ECO:0000313" key="2">
    <source>
        <dbReference type="EMBL" id="KAF6762037.1"/>
    </source>
</evidence>
<sequence>MEPPSIERPVGRAERLNFDARRGQIKKRLLELEREALSLKRTYNTMAPLCHLPIEILSKIFVDLRDLYMGRTPRLWIQVTYVCHYWRAVATDCAALWTNVPFISSAFTDVALARSKNAPLSLFYEQHWGRNSYQFPSVAKRILAHTTRLRTIDLFNVGLDGIECDTAFTALEVLRFKSIPAMAPDVEGRDPCDSSEAVLLL</sequence>
<dbReference type="InterPro" id="IPR036047">
    <property type="entry name" value="F-box-like_dom_sf"/>
</dbReference>
<gene>
    <name evidence="2" type="ORF">DFP72DRAFT_594328</name>
</gene>